<protein>
    <submittedName>
        <fullName evidence="9">Glycosyl hydrolase</fullName>
    </submittedName>
</protein>
<keyword evidence="3" id="KW-0808">Transferase</keyword>
<reference evidence="9 10" key="1">
    <citation type="submission" date="2015-02" db="EMBL/GenBank/DDBJ databases">
        <title>Whole genome shotgun sequencing of cultured foodborne pathogen.</title>
        <authorList>
            <person name="Timme R."/>
            <person name="Allard M.W."/>
            <person name="Strain E."/>
            <person name="Evans P.S."/>
            <person name="Brown E."/>
        </authorList>
    </citation>
    <scope>NUCLEOTIDE SEQUENCE [LARGE SCALE GENOMIC DNA]</scope>
    <source>
        <strain evidence="9 10">GCSL-TSO-24</strain>
    </source>
</reference>
<dbReference type="SUPFAM" id="SSF48208">
    <property type="entry name" value="Six-hairpin glycosidases"/>
    <property type="match status" value="1"/>
</dbReference>
<evidence type="ECO:0000256" key="4">
    <source>
        <dbReference type="PIRSR" id="PIRSR036289-50"/>
    </source>
</evidence>
<name>A0A0D8L6M2_MORMO</name>
<dbReference type="AlphaFoldDB" id="A0A0D8L6M2"/>
<comment type="similarity">
    <text evidence="1">Belongs to the glycosyl hydrolase 65 family.</text>
</comment>
<comment type="caution">
    <text evidence="9">The sequence shown here is derived from an EMBL/GenBank/DDBJ whole genome shotgun (WGS) entry which is preliminary data.</text>
</comment>
<dbReference type="Gene3D" id="2.60.420.10">
    <property type="entry name" value="Maltose phosphorylase, domain 3"/>
    <property type="match status" value="1"/>
</dbReference>
<evidence type="ECO:0000259" key="6">
    <source>
        <dbReference type="Pfam" id="PF03632"/>
    </source>
</evidence>
<feature type="active site" description="Proton donor" evidence="4">
    <location>
        <position position="602"/>
    </location>
</feature>
<dbReference type="InterPro" id="IPR008928">
    <property type="entry name" value="6-hairpin_glycosidase_sf"/>
</dbReference>
<dbReference type="InterPro" id="IPR012341">
    <property type="entry name" value="6hp_glycosidase-like_sf"/>
</dbReference>
<dbReference type="InterPro" id="IPR011013">
    <property type="entry name" value="Gal_mutarotase_sf_dom"/>
</dbReference>
<evidence type="ECO:0000313" key="9">
    <source>
        <dbReference type="EMBL" id="KJF77545.1"/>
    </source>
</evidence>
<dbReference type="Gene3D" id="2.70.98.40">
    <property type="entry name" value="Glycoside hydrolase, family 65, N-terminal domain"/>
    <property type="match status" value="1"/>
</dbReference>
<evidence type="ECO:0000256" key="3">
    <source>
        <dbReference type="ARBA" id="ARBA00022679"/>
    </source>
</evidence>
<dbReference type="PANTHER" id="PTHR11051">
    <property type="entry name" value="GLYCOSYL HYDROLASE-RELATED"/>
    <property type="match status" value="1"/>
</dbReference>
<dbReference type="InterPro" id="IPR005195">
    <property type="entry name" value="Glyco_hydro_65_M"/>
</dbReference>
<dbReference type="GO" id="GO:0005975">
    <property type="term" value="P:carbohydrate metabolic process"/>
    <property type="evidence" value="ECO:0007669"/>
    <property type="project" value="InterPro"/>
</dbReference>
<dbReference type="PANTHER" id="PTHR11051:SF8">
    <property type="entry name" value="PROTEIN-GLUCOSYLGALACTOSYLHYDROXYLYSINE GLUCOSIDASE"/>
    <property type="match status" value="1"/>
</dbReference>
<dbReference type="Pfam" id="PF03636">
    <property type="entry name" value="Glyco_hydro_65N"/>
    <property type="match status" value="1"/>
</dbReference>
<dbReference type="Pfam" id="PF03632">
    <property type="entry name" value="Glyco_hydro_65m"/>
    <property type="match status" value="1"/>
</dbReference>
<accession>A0A0D8L6M2</accession>
<dbReference type="PATRIC" id="fig|582.24.peg.3791"/>
<dbReference type="InterPro" id="IPR005196">
    <property type="entry name" value="Glyco_hydro_65_N"/>
</dbReference>
<feature type="binding site" evidence="5">
    <location>
        <begin position="463"/>
        <end position="464"/>
    </location>
    <ligand>
        <name>substrate</name>
    </ligand>
</feature>
<evidence type="ECO:0000256" key="1">
    <source>
        <dbReference type="ARBA" id="ARBA00006768"/>
    </source>
</evidence>
<keyword evidence="9" id="KW-0378">Hydrolase</keyword>
<feature type="binding site" evidence="5">
    <location>
        <begin position="713"/>
        <end position="714"/>
    </location>
    <ligand>
        <name>substrate</name>
    </ligand>
</feature>
<dbReference type="GO" id="GO:0004553">
    <property type="term" value="F:hydrolase activity, hydrolyzing O-glycosyl compounds"/>
    <property type="evidence" value="ECO:0007669"/>
    <property type="project" value="TreeGrafter"/>
</dbReference>
<evidence type="ECO:0000259" key="7">
    <source>
        <dbReference type="Pfam" id="PF03633"/>
    </source>
</evidence>
<dbReference type="InterPro" id="IPR005194">
    <property type="entry name" value="Glyco_hydro_65_C"/>
</dbReference>
<keyword evidence="2" id="KW-0328">Glycosyltransferase</keyword>
<feature type="domain" description="Glycoside hydrolase family 65 N-terminal" evidence="8">
    <location>
        <begin position="128"/>
        <end position="369"/>
    </location>
</feature>
<dbReference type="Gene3D" id="1.50.10.10">
    <property type="match status" value="1"/>
</dbReference>
<dbReference type="PIRSF" id="PIRSF036289">
    <property type="entry name" value="Glycosyl_hydrolase_malt_phosph"/>
    <property type="match status" value="1"/>
</dbReference>
<feature type="domain" description="Glycoside hydrolase family 65 central catalytic" evidence="6">
    <location>
        <begin position="423"/>
        <end position="813"/>
    </location>
</feature>
<evidence type="ECO:0000259" key="8">
    <source>
        <dbReference type="Pfam" id="PF03636"/>
    </source>
</evidence>
<dbReference type="Pfam" id="PF03633">
    <property type="entry name" value="Glyco_hydro_65C"/>
    <property type="match status" value="1"/>
</dbReference>
<dbReference type="SUPFAM" id="SSF74650">
    <property type="entry name" value="Galactose mutarotase-like"/>
    <property type="match status" value="1"/>
</dbReference>
<gene>
    <name evidence="9" type="ORF">UA45_12035</name>
</gene>
<evidence type="ECO:0000256" key="2">
    <source>
        <dbReference type="ARBA" id="ARBA00022676"/>
    </source>
</evidence>
<organism evidence="9 10">
    <name type="scientific">Morganella morganii</name>
    <name type="common">Proteus morganii</name>
    <dbReference type="NCBI Taxonomy" id="582"/>
    <lineage>
        <taxon>Bacteria</taxon>
        <taxon>Pseudomonadati</taxon>
        <taxon>Pseudomonadota</taxon>
        <taxon>Gammaproteobacteria</taxon>
        <taxon>Enterobacterales</taxon>
        <taxon>Morganellaceae</taxon>
        <taxon>Morganella</taxon>
    </lineage>
</organism>
<evidence type="ECO:0000313" key="10">
    <source>
        <dbReference type="Proteomes" id="UP000032582"/>
    </source>
</evidence>
<dbReference type="GO" id="GO:0030246">
    <property type="term" value="F:carbohydrate binding"/>
    <property type="evidence" value="ECO:0007669"/>
    <property type="project" value="InterPro"/>
</dbReference>
<sequence length="898" mass="101054">MCYLTVSVKESGADIFSGSDKYDYAFCWREISVKTCLDILTEISRDFPGIKGGVITGERVPDYPAFCAELAGNAIIDLEKSFSEIFNVPFVAQQGTSVLTENDLAQALKQKYEQLCWNIDYSGFTAGKEEYAAESLLTTANGYLGVRGALPDMRSGEAAYPATYLAGCYNRAESDVAGNTVSNEDFVNVPDARSVRIKIGDGEWLSPENCRNKVLYRNLCLKTGILAQTWIAEDSRKHLIQINSRMLADMSCPERFAVEYSFTPLNFDAEITVATCIDGTTRNYGVERYRSLTSDHYRVLSRGAEGSYAQLNARTLQSGIGIGVTAKISGDFFTDSEIQIKESPDKVQQLITCHAKKGKTYRLEKSINIRLSSVFPDNWADADKTTLTDFTVQAEASEQAWKNLWDKADIVIDGDLMSQKLLRLHIFHLLSSCSPYSNAKYKLDVSVTARGLHGEAYRGHIFWDEIFILPFYIMHFPQTARQLLMYRYNRLPGARKIAQDSGCQGAMYPWQSGLDGSEQTQSVHLNPLNGHWDPDYSHLQRHVSLAVAYNVWLYWKNTGDAEFMRLYGMEMLTDIARFWLSKAEYDEVTGRYSVSGVMGPDEFHEHISGSSSAGLKDNAYTNMMISWLFSVLAELYPQFNTGGEDTAFIREIRHAGQHLSLVIDDDVIAQFDGYFSLKEIDWEHYRNKYGNIYRMDRILRAEGKSADNYKVAKQADTLMIFNNFSRDDVTGILNNMGYHLGRDYAQTNLHYYLKRTSHGSTLSRVVHAQLACDTGLHDLSRELYQQALRSDYGDIQGGTTAEGIHTGVMAATINTAVMSYAGVDIRGDRLSVSPSLPAEWKCISFNLQHRGVHYYFLISPASVSVTADKEAYIDIDNETYQITAGIPFSYNYVKEYTS</sequence>
<dbReference type="GO" id="GO:0016757">
    <property type="term" value="F:glycosyltransferase activity"/>
    <property type="evidence" value="ECO:0007669"/>
    <property type="project" value="UniProtKB-KW"/>
</dbReference>
<evidence type="ECO:0000256" key="5">
    <source>
        <dbReference type="PIRSR" id="PIRSR036289-51"/>
    </source>
</evidence>
<dbReference type="InterPro" id="IPR017045">
    <property type="entry name" value="Malt_Pase/Glycosyl_Hdrlase"/>
</dbReference>
<feature type="domain" description="Glycoside hydrolase family 65 C-terminal" evidence="7">
    <location>
        <begin position="825"/>
        <end position="880"/>
    </location>
</feature>
<dbReference type="InterPro" id="IPR037018">
    <property type="entry name" value="GH65_N"/>
</dbReference>
<dbReference type="EMBL" id="JZSH01000132">
    <property type="protein sequence ID" value="KJF77545.1"/>
    <property type="molecule type" value="Genomic_DNA"/>
</dbReference>
<proteinExistence type="inferred from homology"/>
<dbReference type="Proteomes" id="UP000032582">
    <property type="component" value="Unassembled WGS sequence"/>
</dbReference>